<comment type="caution">
    <text evidence="2">The sequence shown here is derived from an EMBL/GenBank/DDBJ whole genome shotgun (WGS) entry which is preliminary data.</text>
</comment>
<dbReference type="Proteomes" id="UP000054524">
    <property type="component" value="Unassembled WGS sequence"/>
</dbReference>
<dbReference type="RefSeq" id="XP_052904707.1">
    <property type="nucleotide sequence ID" value="XM_053048902.1"/>
</dbReference>
<evidence type="ECO:0000313" key="2">
    <source>
        <dbReference type="EMBL" id="KFG26152.1"/>
    </source>
</evidence>
<feature type="region of interest" description="Disordered" evidence="1">
    <location>
        <begin position="535"/>
        <end position="561"/>
    </location>
</feature>
<reference evidence="2 3" key="1">
    <citation type="journal article" date="2014" name="Genome Announc.">
        <title>Genome Sequence of the Microsporidian Species Nematocida sp1 Strain ERTm6 (ATCC PRA-372).</title>
        <authorList>
            <person name="Bakowski M.A."/>
            <person name="Priest M."/>
            <person name="Young S."/>
            <person name="Cuomo C.A."/>
            <person name="Troemel E.R."/>
        </authorList>
    </citation>
    <scope>NUCLEOTIDE SEQUENCE [LARGE SCALE GENOMIC DNA]</scope>
    <source>
        <strain evidence="2 3">ERTm6</strain>
    </source>
</reference>
<evidence type="ECO:0000256" key="1">
    <source>
        <dbReference type="SAM" id="MobiDB-lite"/>
    </source>
</evidence>
<feature type="compositionally biased region" description="Basic and acidic residues" evidence="1">
    <location>
        <begin position="541"/>
        <end position="553"/>
    </location>
</feature>
<sequence>MGADALITTDISNVDLSGLYNMANTLGICRIINKLRTTPNYNRFILYYINNINSNSITYRACNILQGKECKCEIKSREGGGVEPGCDNLIVESNLLHLLTLNLHNKVILYKLIDIISICNISNIIKYICDVDVLMEYVHVLYVYGYYYESYRMILNISGKFGDLVKISPEINIIRFALFLKYFQNNYRMYGNIIRLLLPYMEILPDKEILKYQKYQKVITDYDKYINTKNIGGVEPGHKTKNSSQEGGVEPVPSSNISCSMDKMEVNNWQWYTSVINSSVSIQDVDELIDRISFLKMHRLSYTYKNGILSVGEGNTSSTYIDYISELDKDYGAAAKIDRVKGYAEIDTVKKSTAMGNPGVSQVKQSIVKGDLKKFKSKIMVLFERREYLLRNTLKNSLKNNQNFINENNQLDRVRVAELAVINDRFKIAKKKQLLALEIIVESNPVVTELMEKLMKLLPESKLSESKQIPERITEKQPEKFTEKFPQEEEKVHWKVKKTEFIAQAPEDDQSGVYRPPTRESNFLQFNNFKKNESEGVPVWNKREKEEPEEAPKANKFVWKK</sequence>
<dbReference type="HOGENOM" id="CLU_489230_0_0_1"/>
<gene>
    <name evidence="2" type="ORF">NESG_01268</name>
</gene>
<organism evidence="2 3">
    <name type="scientific">Nematocida ausubeli (strain ATCC PRA-371 / ERTm2)</name>
    <name type="common">Nematode killer fungus</name>
    <dbReference type="NCBI Taxonomy" id="1913371"/>
    <lineage>
        <taxon>Eukaryota</taxon>
        <taxon>Fungi</taxon>
        <taxon>Fungi incertae sedis</taxon>
        <taxon>Microsporidia</taxon>
        <taxon>Nematocida</taxon>
    </lineage>
</organism>
<dbReference type="AlphaFoldDB" id="A0A086J1Y4"/>
<name>A0A086J1Y4_NEMA1</name>
<dbReference type="EMBL" id="AKIJ01000003">
    <property type="protein sequence ID" value="KFG26152.1"/>
    <property type="molecule type" value="Genomic_DNA"/>
</dbReference>
<keyword evidence="3" id="KW-1185">Reference proteome</keyword>
<protein>
    <submittedName>
        <fullName evidence="2">Uncharacterized protein</fullName>
    </submittedName>
</protein>
<accession>A0A086J1Y4</accession>
<dbReference type="GeneID" id="77676241"/>
<proteinExistence type="predicted"/>
<evidence type="ECO:0000313" key="3">
    <source>
        <dbReference type="Proteomes" id="UP000054524"/>
    </source>
</evidence>